<dbReference type="AlphaFoldDB" id="A0A8T0Z1G6"/>
<dbReference type="VEuPathDB" id="FungiDB:PC110_g12782"/>
<evidence type="ECO:0000313" key="2">
    <source>
        <dbReference type="EMBL" id="KAG2855885.1"/>
    </source>
</evidence>
<dbReference type="EMBL" id="RCMG01000356">
    <property type="protein sequence ID" value="KAG2855885.1"/>
    <property type="molecule type" value="Genomic_DNA"/>
</dbReference>
<feature type="compositionally biased region" description="Polar residues" evidence="1">
    <location>
        <begin position="1"/>
        <end position="11"/>
    </location>
</feature>
<dbReference type="VEuPathDB" id="FungiDB:PC110_g12783"/>
<sequence length="302" mass="34460">MKVTKATMTSKTPKKQKSPMTYYRKTPGALFLNHGRRPVVDPTPLPLVILSVDREGRLAGQVIRTTTILGQARQDLELDRPDPRDLAAQQAVLVAILPDLRDPSSDRELDGRQPWEILSTNSRSVISFVLDVGGRHELFLGSYRKFETKHLMALWERIHKFPIPQPKIAKWLADFNKKRGNRLSHAGADWKKILVIFILTMQDCWCNLDLRLDPFFAHLPKHHDKVIWFPGVASRRANLADPTLHRSEPATLMEALGECNTADPWRNHFRDTPVQHPAHHIPRLPGKFFSVRAARISPSTAR</sequence>
<proteinExistence type="predicted"/>
<comment type="caution">
    <text evidence="2">The sequence shown here is derived from an EMBL/GenBank/DDBJ whole genome shotgun (WGS) entry which is preliminary data.</text>
</comment>
<accession>A0A8T0Z1G6</accession>
<name>A0A8T0Z1G6_9STRA</name>
<protein>
    <submittedName>
        <fullName evidence="2">Uncharacterized protein</fullName>
    </submittedName>
</protein>
<organism evidence="2 3">
    <name type="scientific">Phytophthora cactorum</name>
    <dbReference type="NCBI Taxonomy" id="29920"/>
    <lineage>
        <taxon>Eukaryota</taxon>
        <taxon>Sar</taxon>
        <taxon>Stramenopiles</taxon>
        <taxon>Oomycota</taxon>
        <taxon>Peronosporomycetes</taxon>
        <taxon>Peronosporales</taxon>
        <taxon>Peronosporaceae</taxon>
        <taxon>Phytophthora</taxon>
    </lineage>
</organism>
<feature type="region of interest" description="Disordered" evidence="1">
    <location>
        <begin position="1"/>
        <end position="21"/>
    </location>
</feature>
<reference evidence="2" key="1">
    <citation type="submission" date="2018-10" db="EMBL/GenBank/DDBJ databases">
        <title>Effector identification in a new, highly contiguous assembly of the strawberry crown rot pathogen Phytophthora cactorum.</title>
        <authorList>
            <person name="Armitage A.D."/>
            <person name="Nellist C.F."/>
            <person name="Bates H."/>
            <person name="Vickerstaff R.J."/>
            <person name="Harrison R.J."/>
        </authorList>
    </citation>
    <scope>NUCLEOTIDE SEQUENCE</scope>
    <source>
        <strain evidence="2">15-7</strain>
    </source>
</reference>
<evidence type="ECO:0000313" key="3">
    <source>
        <dbReference type="Proteomes" id="UP000735874"/>
    </source>
</evidence>
<evidence type="ECO:0000256" key="1">
    <source>
        <dbReference type="SAM" id="MobiDB-lite"/>
    </source>
</evidence>
<dbReference type="Proteomes" id="UP000735874">
    <property type="component" value="Unassembled WGS sequence"/>
</dbReference>
<gene>
    <name evidence="2" type="ORF">PC113_g12066</name>
</gene>